<evidence type="ECO:0008006" key="4">
    <source>
        <dbReference type="Google" id="ProtNLM"/>
    </source>
</evidence>
<organism evidence="2 3">
    <name type="scientific">Brachybacterium alimentarium</name>
    <dbReference type="NCBI Taxonomy" id="47845"/>
    <lineage>
        <taxon>Bacteria</taxon>
        <taxon>Bacillati</taxon>
        <taxon>Actinomycetota</taxon>
        <taxon>Actinomycetes</taxon>
        <taxon>Micrococcales</taxon>
        <taxon>Dermabacteraceae</taxon>
        <taxon>Brachybacterium</taxon>
    </lineage>
</organism>
<protein>
    <recommendedName>
        <fullName evidence="4">PrgI family protein</fullName>
    </recommendedName>
</protein>
<reference evidence="2 3" key="1">
    <citation type="journal article" date="2017" name="Elife">
        <title>Extensive horizontal gene transfer in cheese-associated bacteria.</title>
        <authorList>
            <person name="Bonham K.S."/>
            <person name="Wolfe B.E."/>
            <person name="Dutton R.J."/>
        </authorList>
    </citation>
    <scope>NUCLEOTIDE SEQUENCE [LARGE SCALE GENOMIC DNA]</scope>
    <source>
        <strain evidence="2 3">341_9</strain>
    </source>
</reference>
<feature type="transmembrane region" description="Helical" evidence="1">
    <location>
        <begin position="23"/>
        <end position="45"/>
    </location>
</feature>
<dbReference type="InterPro" id="IPR049978">
    <property type="entry name" value="SCO6880-like"/>
</dbReference>
<accession>A0A2A3YID6</accession>
<keyword evidence="1" id="KW-0472">Membrane</keyword>
<evidence type="ECO:0000313" key="2">
    <source>
        <dbReference type="EMBL" id="PCC39126.1"/>
    </source>
</evidence>
<comment type="caution">
    <text evidence="2">The sequence shown here is derived from an EMBL/GenBank/DDBJ whole genome shotgun (WGS) entry which is preliminary data.</text>
</comment>
<dbReference type="Proteomes" id="UP000218598">
    <property type="component" value="Unassembled WGS sequence"/>
</dbReference>
<keyword evidence="1" id="KW-0812">Transmembrane</keyword>
<name>A0A2A3YID6_9MICO</name>
<evidence type="ECO:0000313" key="3">
    <source>
        <dbReference type="Proteomes" id="UP000218598"/>
    </source>
</evidence>
<keyword evidence="3" id="KW-1185">Reference proteome</keyword>
<dbReference type="EMBL" id="NRGR01000017">
    <property type="protein sequence ID" value="PCC39126.1"/>
    <property type="molecule type" value="Genomic_DNA"/>
</dbReference>
<gene>
    <name evidence="2" type="ORF">CIK66_10590</name>
</gene>
<feature type="transmembrane region" description="Helical" evidence="1">
    <location>
        <begin position="51"/>
        <end position="69"/>
    </location>
</feature>
<dbReference type="AlphaFoldDB" id="A0A2A3YID6"/>
<dbReference type="OrthoDB" id="3859571at2"/>
<proteinExistence type="predicted"/>
<dbReference type="RefSeq" id="WP_096197220.1">
    <property type="nucleotide sequence ID" value="NZ_NRGR01000017.1"/>
</dbReference>
<keyword evidence="1" id="KW-1133">Transmembrane helix</keyword>
<sequence>MAAEATEERRWTARFPRMSGRGLIMGLGKAQLALIGIAFVCLIAAFMTQLWAFFGILLAVSLALVPTWFTGRPMILWAPLLGQWFLRMARGQTKYRVRPLAPRPVGTLGLPGDAARLRVLTDDLTGAGLVHDPRSRTLTAIARVEPLDSFALAEGTHQDVVAGGWGSLLSSFCTDTSNGISRVGVLLRAVSDGGEEINNWFQAHGTADVSQAAYEAYEDYLANTRTDSIRHEAFVTISLNMKSNGVATLIRQAGGGVAGGAEIMRARMDFVRGKFTEAALRFQSWAGADDVAVLPRTAYDPDAQPVLESHPDVGRSLAGAGPMALDESFTYFRTEAGYQRVLLVVEWPRKPTTAGFLQQLVVAQVRHTFALICEPIPTRKAMAQARRASTQAETSRMWENKSGAVDSVERKRERAALAQEESALEAGHGSLNYAGLVSVSGRTLDELRVATEKVRTAASQSGCELRIVGGEQASAFIAAALPFGRGL</sequence>
<dbReference type="NCBIfam" id="NF042935">
    <property type="entry name" value="SCO6880_fam"/>
    <property type="match status" value="1"/>
</dbReference>
<evidence type="ECO:0000256" key="1">
    <source>
        <dbReference type="SAM" id="Phobius"/>
    </source>
</evidence>